<evidence type="ECO:0000256" key="3">
    <source>
        <dbReference type="ARBA" id="ARBA00022574"/>
    </source>
</evidence>
<accession>V8NID8</accession>
<evidence type="ECO:0000259" key="11">
    <source>
        <dbReference type="Pfam" id="PF23145"/>
    </source>
</evidence>
<dbReference type="GO" id="GO:0060271">
    <property type="term" value="P:cilium assembly"/>
    <property type="evidence" value="ECO:0007669"/>
    <property type="project" value="TreeGrafter"/>
</dbReference>
<evidence type="ECO:0000256" key="7">
    <source>
        <dbReference type="ARBA" id="ARBA00023069"/>
    </source>
</evidence>
<dbReference type="Pfam" id="PF23387">
    <property type="entry name" value="TPR_IFT80_172"/>
    <property type="match status" value="1"/>
</dbReference>
<feature type="domain" description="IFT121-like zinc finger" evidence="11">
    <location>
        <begin position="1183"/>
        <end position="1229"/>
    </location>
</feature>
<feature type="non-terminal residue" evidence="14">
    <location>
        <position position="1"/>
    </location>
</feature>
<dbReference type="GO" id="GO:0005929">
    <property type="term" value="C:cilium"/>
    <property type="evidence" value="ECO:0007669"/>
    <property type="project" value="TreeGrafter"/>
</dbReference>
<evidence type="ECO:0000256" key="4">
    <source>
        <dbReference type="ARBA" id="ARBA00022737"/>
    </source>
</evidence>
<evidence type="ECO:0000313" key="14">
    <source>
        <dbReference type="EMBL" id="ETE61845.1"/>
    </source>
</evidence>
<evidence type="ECO:0000256" key="2">
    <source>
        <dbReference type="ARBA" id="ARBA00022490"/>
    </source>
</evidence>
<keyword evidence="8" id="KW-0206">Cytoskeleton</keyword>
<keyword evidence="2" id="KW-0963">Cytoplasm</keyword>
<dbReference type="InterPro" id="IPR036322">
    <property type="entry name" value="WD40_repeat_dom_sf"/>
</dbReference>
<dbReference type="Pfam" id="PF23145">
    <property type="entry name" value="Zf_2nd_IFT121"/>
    <property type="match status" value="1"/>
</dbReference>
<evidence type="ECO:0000256" key="9">
    <source>
        <dbReference type="ARBA" id="ARBA00023273"/>
    </source>
</evidence>
<keyword evidence="6" id="KW-0802">TPR repeat</keyword>
<dbReference type="GO" id="GO:0035721">
    <property type="term" value="P:intraciliary retrograde transport"/>
    <property type="evidence" value="ECO:0007669"/>
    <property type="project" value="InterPro"/>
</dbReference>
<dbReference type="InterPro" id="IPR040379">
    <property type="entry name" value="WDR19/dyf-2"/>
</dbReference>
<feature type="domain" description="IFT80/172/WDR35 TPR" evidence="12">
    <location>
        <begin position="678"/>
        <end position="768"/>
    </location>
</feature>
<feature type="domain" description="WDR19 first beta-propeller" evidence="13">
    <location>
        <begin position="17"/>
        <end position="341"/>
    </location>
</feature>
<dbReference type="AlphaFoldDB" id="V8NID8"/>
<dbReference type="InterPro" id="IPR015943">
    <property type="entry name" value="WD40/YVTN_repeat-like_dom_sf"/>
</dbReference>
<dbReference type="Pfam" id="PF23389">
    <property type="entry name" value="Beta-prop_WDR19_1st"/>
    <property type="match status" value="1"/>
</dbReference>
<keyword evidence="3" id="KW-0853">WD repeat</keyword>
<dbReference type="GO" id="GO:0008104">
    <property type="term" value="P:intracellular protein localization"/>
    <property type="evidence" value="ECO:0007669"/>
    <property type="project" value="UniProtKB-ARBA"/>
</dbReference>
<dbReference type="Pfam" id="PF23146">
    <property type="entry name" value="Zf_IFT144_1st"/>
    <property type="match status" value="1"/>
</dbReference>
<dbReference type="InterPro" id="IPR056170">
    <property type="entry name" value="Znf_IFT121-like"/>
</dbReference>
<keyword evidence="5" id="KW-0970">Cilium biogenesis/degradation</keyword>
<dbReference type="SUPFAM" id="SSF50978">
    <property type="entry name" value="WD40 repeat-like"/>
    <property type="match status" value="1"/>
</dbReference>
<dbReference type="Proteomes" id="UP000018936">
    <property type="component" value="Unassembled WGS sequence"/>
</dbReference>
<keyword evidence="15" id="KW-1185">Reference proteome</keyword>
<evidence type="ECO:0000256" key="8">
    <source>
        <dbReference type="ARBA" id="ARBA00023212"/>
    </source>
</evidence>
<dbReference type="SMART" id="SM00320">
    <property type="entry name" value="WD40"/>
    <property type="match status" value="6"/>
</dbReference>
<dbReference type="InterPro" id="IPR057855">
    <property type="entry name" value="Beta-prop_WDR19_1st"/>
</dbReference>
<sequence>MQRVFTLSEKDAPSAPVQFAWQKTLGNYIAVTGYSHTVKVFDRHGQKKNEIILPGNCIAMDWDQDGDTLAIIADKSSAIYLWDANTNKTSLMDTSMREPMSFLCWSKTEALLVAGTAKGNVLIYNRQTSRKIPILGKHTKRITCGCWSKEKLIALGGEDKLITISNHEGDTIRVTAVREDPSNMEFVKMKTDEETGGNETTVCIVVGQKTLYFFNFKDPEKPIELAFQKRYGKIVSYKLYGENYIMIGFSLGYFVVISTQVQEIGHEIFQASDHKDSLAGIAITESLNKAASCGDNCVKIHNLSDLTEMCAIINLEDENKGLDQLSWTDDGQLLAVSTKRGFIHVFLTNLPILGASYGTRIAYLTSLLEVTVANYIESEPPIRVSVEVEPNFVAVGPYHLAVGMNNRAWFYVLGESRVKKLKDMEYLGTVASICLNSDYAAALFDGKVQLHMIESEPSNTQEERETRLFPDTDDKSKILCHSLTTEFLIYGTDTGLIQYFYIEDWQYVNKYQHSVGVKKIFPDPNGTKLVFVDAKSDGFVYCPVTDTAFEIPNLQPTIKGILWENCPLDKGVFVVYDDNKIYTYVFHKDTIQGSKVILAGTTKVPYSHKPLLLYNGELTCQTHSGKTNNILLNTHTFLGTLKDQGCDELKQMLTQTIVLKRFSEAWEICKHLNQPSSWNELGEACLHHMEVEFAIRVYRTNRNVGMVMSLEQIKSIEEHNLLAGHLAMYTNNFNLAQDLYLASSSPTAALEMRRDLQQWDSALQLAKRLAPDQIPFISKEYAVQLEFTAKVGELLQHVSSPKIHLQYAKAKEADGRYKEAVLAYENAKQWDNVIRLYLDHLNDPEKAVSIVRETQSLEGAKMVARFFLQLGDYESAIQFLVMSKCNNEAFTLAQQHNKMELYADIISSEETTNDDYQSIALYFEGEKKHFQAGKFFLLCGQYSRALKHFLKSPNTDDNMSIDMAIETVGQAKDEALTDQLINYLMGENDGIPKEAKYLFRLYMALKQYREAARTAIIIAREEQCAGHYRKAHDVLFSMYLELKVQKIKIPSEMATNLMILHSYILVKIHVKRGDHMKGARMLIRVANNISKFPSHIVPILTSTVIECHRAGLKKSAFAFAAMLMRPEYRNKIDPKYKRRIETLVRRPDTSEGEGEEPTTPCPYCDFMLPECELLCPGCKNNLPYCIATGRHMVRDDWTLCPRCEFPALCSEFKNLLQSEGACPMCSEKVEATSLNRTADCTPYLKPEVEQ</sequence>
<evidence type="ECO:0000259" key="10">
    <source>
        <dbReference type="Pfam" id="PF15911"/>
    </source>
</evidence>
<dbReference type="FunFam" id="1.25.40.470:FF:000009">
    <property type="entry name" value="WD repeat-containing protein 19 isoform X1"/>
    <property type="match status" value="1"/>
</dbReference>
<reference evidence="14 15" key="1">
    <citation type="journal article" date="2013" name="Proc. Natl. Acad. Sci. U.S.A.">
        <title>The king cobra genome reveals dynamic gene evolution and adaptation in the snake venom system.</title>
        <authorList>
            <person name="Vonk F.J."/>
            <person name="Casewell N.R."/>
            <person name="Henkel C.V."/>
            <person name="Heimberg A.M."/>
            <person name="Jansen H.J."/>
            <person name="McCleary R.J."/>
            <person name="Kerkkamp H.M."/>
            <person name="Vos R.A."/>
            <person name="Guerreiro I."/>
            <person name="Calvete J.J."/>
            <person name="Wuster W."/>
            <person name="Woods A.E."/>
            <person name="Logan J.M."/>
            <person name="Harrison R.A."/>
            <person name="Castoe T.A."/>
            <person name="de Koning A.P."/>
            <person name="Pollock D.D."/>
            <person name="Yandell M."/>
            <person name="Calderon D."/>
            <person name="Renjifo C."/>
            <person name="Currier R.B."/>
            <person name="Salgado D."/>
            <person name="Pla D."/>
            <person name="Sanz L."/>
            <person name="Hyder A.S."/>
            <person name="Ribeiro J.M."/>
            <person name="Arntzen J.W."/>
            <person name="van den Thillart G.E."/>
            <person name="Boetzer M."/>
            <person name="Pirovano W."/>
            <person name="Dirks R.P."/>
            <person name="Spaink H.P."/>
            <person name="Duboule D."/>
            <person name="McGlinn E."/>
            <person name="Kini R.M."/>
            <person name="Richardson M.K."/>
        </authorList>
    </citation>
    <scope>NUCLEOTIDE SEQUENCE</scope>
    <source>
        <tissue evidence="14">Blood</tissue>
    </source>
</reference>
<dbReference type="InterPro" id="IPR039468">
    <property type="entry name" value="WDR19_WD40_rpt"/>
</dbReference>
<evidence type="ECO:0000256" key="1">
    <source>
        <dbReference type="ARBA" id="ARBA00004120"/>
    </source>
</evidence>
<proteinExistence type="predicted"/>
<gene>
    <name evidence="14" type="primary">WDR19</name>
    <name evidence="14" type="ORF">L345_12396</name>
</gene>
<dbReference type="EMBL" id="AZIM01003615">
    <property type="protein sequence ID" value="ETE61845.1"/>
    <property type="molecule type" value="Genomic_DNA"/>
</dbReference>
<organism evidence="14 15">
    <name type="scientific">Ophiophagus hannah</name>
    <name type="common">King cobra</name>
    <name type="synonym">Naja hannah</name>
    <dbReference type="NCBI Taxonomy" id="8665"/>
    <lineage>
        <taxon>Eukaryota</taxon>
        <taxon>Metazoa</taxon>
        <taxon>Chordata</taxon>
        <taxon>Craniata</taxon>
        <taxon>Vertebrata</taxon>
        <taxon>Euteleostomi</taxon>
        <taxon>Lepidosauria</taxon>
        <taxon>Squamata</taxon>
        <taxon>Bifurcata</taxon>
        <taxon>Unidentata</taxon>
        <taxon>Episquamata</taxon>
        <taxon>Toxicofera</taxon>
        <taxon>Serpentes</taxon>
        <taxon>Colubroidea</taxon>
        <taxon>Elapidae</taxon>
        <taxon>Elapinae</taxon>
        <taxon>Ophiophagus</taxon>
    </lineage>
</organism>
<dbReference type="PANTHER" id="PTHR14920">
    <property type="entry name" value="OSMOTIC AVOIDANCE ABNORMAL PROTEIN 1/WD REPEAT MEMBRANE PROTEIN"/>
    <property type="match status" value="1"/>
</dbReference>
<dbReference type="PANTHER" id="PTHR14920:SF0">
    <property type="entry name" value="WD REPEAT DOMAIN 19"/>
    <property type="match status" value="1"/>
</dbReference>
<dbReference type="Gene3D" id="1.25.40.470">
    <property type="match status" value="2"/>
</dbReference>
<evidence type="ECO:0000313" key="15">
    <source>
        <dbReference type="Proteomes" id="UP000018936"/>
    </source>
</evidence>
<evidence type="ECO:0000259" key="12">
    <source>
        <dbReference type="Pfam" id="PF23387"/>
    </source>
</evidence>
<keyword evidence="9" id="KW-0966">Cell projection</keyword>
<comment type="caution">
    <text evidence="14">The sequence shown here is derived from an EMBL/GenBank/DDBJ whole genome shotgun (WGS) entry which is preliminary data.</text>
</comment>
<evidence type="ECO:0000256" key="6">
    <source>
        <dbReference type="ARBA" id="ARBA00022803"/>
    </source>
</evidence>
<dbReference type="FunFam" id="2.130.10.10:FF:000242">
    <property type="entry name" value="WD repeat domain 19, isoform CRA_a"/>
    <property type="match status" value="1"/>
</dbReference>
<dbReference type="GO" id="GO:0030991">
    <property type="term" value="C:intraciliary transport particle A"/>
    <property type="evidence" value="ECO:0007669"/>
    <property type="project" value="TreeGrafter"/>
</dbReference>
<protein>
    <submittedName>
        <fullName evidence="14">WD repeat-containing protein 19</fullName>
    </submittedName>
</protein>
<keyword evidence="7" id="KW-0969">Cilium</keyword>
<evidence type="ECO:0000259" key="13">
    <source>
        <dbReference type="Pfam" id="PF23389"/>
    </source>
</evidence>
<feature type="domain" description="WDR19 WD40 repeat" evidence="10">
    <location>
        <begin position="361"/>
        <end position="635"/>
    </location>
</feature>
<evidence type="ECO:0000256" key="5">
    <source>
        <dbReference type="ARBA" id="ARBA00022794"/>
    </source>
</evidence>
<comment type="subcellular location">
    <subcellularLocation>
        <location evidence="1">Cytoplasm</location>
        <location evidence="1">Cytoskeleton</location>
        <location evidence="1">Cilium basal body</location>
    </subcellularLocation>
</comment>
<dbReference type="InterPro" id="IPR001680">
    <property type="entry name" value="WD40_rpt"/>
</dbReference>
<dbReference type="SUPFAM" id="SSF69322">
    <property type="entry name" value="Tricorn protease domain 2"/>
    <property type="match status" value="1"/>
</dbReference>
<dbReference type="Pfam" id="PF15911">
    <property type="entry name" value="Beta-prop_WDR19_2nd"/>
    <property type="match status" value="1"/>
</dbReference>
<name>V8NID8_OPHHA</name>
<keyword evidence="4" id="KW-0677">Repeat</keyword>
<dbReference type="OrthoDB" id="10250638at2759"/>
<dbReference type="InterPro" id="IPR056157">
    <property type="entry name" value="TPR_IFT80_172_dom"/>
</dbReference>
<dbReference type="Gene3D" id="2.130.10.10">
    <property type="entry name" value="YVTN repeat-like/Quinoprotein amine dehydrogenase"/>
    <property type="match status" value="1"/>
</dbReference>